<dbReference type="PANTHER" id="PTHR43357:SF4">
    <property type="entry name" value="INNER MEMBRANE ABC TRANSPORTER PERMEASE PROTEIN YDCV"/>
    <property type="match status" value="1"/>
</dbReference>
<accession>A0A2N3L537</accession>
<feature type="transmembrane region" description="Helical" evidence="8">
    <location>
        <begin position="173"/>
        <end position="196"/>
    </location>
</feature>
<keyword evidence="2 8" id="KW-0813">Transport</keyword>
<protein>
    <submittedName>
        <fullName evidence="10">Spermidine/putrescine ABC transporter permease</fullName>
    </submittedName>
</protein>
<dbReference type="Proteomes" id="UP000233332">
    <property type="component" value="Unassembled WGS sequence"/>
</dbReference>
<dbReference type="GO" id="GO:0055085">
    <property type="term" value="P:transmembrane transport"/>
    <property type="evidence" value="ECO:0007669"/>
    <property type="project" value="InterPro"/>
</dbReference>
<dbReference type="Pfam" id="PF00528">
    <property type="entry name" value="BPD_transp_1"/>
    <property type="match status" value="1"/>
</dbReference>
<feature type="transmembrane region" description="Helical" evidence="8">
    <location>
        <begin position="202"/>
        <end position="220"/>
    </location>
</feature>
<feature type="transmembrane region" description="Helical" evidence="8">
    <location>
        <begin position="65"/>
        <end position="87"/>
    </location>
</feature>
<dbReference type="InterPro" id="IPR000515">
    <property type="entry name" value="MetI-like"/>
</dbReference>
<keyword evidence="6 8" id="KW-1133">Transmembrane helix</keyword>
<evidence type="ECO:0000256" key="1">
    <source>
        <dbReference type="ARBA" id="ARBA00004429"/>
    </source>
</evidence>
<dbReference type="GO" id="GO:0005886">
    <property type="term" value="C:plasma membrane"/>
    <property type="evidence" value="ECO:0007669"/>
    <property type="project" value="UniProtKB-SubCell"/>
</dbReference>
<dbReference type="PANTHER" id="PTHR43357">
    <property type="entry name" value="INNER MEMBRANE ABC TRANSPORTER PERMEASE PROTEIN YDCV"/>
    <property type="match status" value="1"/>
</dbReference>
<keyword evidence="4" id="KW-0997">Cell inner membrane</keyword>
<evidence type="ECO:0000313" key="11">
    <source>
        <dbReference type="Proteomes" id="UP000233332"/>
    </source>
</evidence>
<evidence type="ECO:0000256" key="5">
    <source>
        <dbReference type="ARBA" id="ARBA00022692"/>
    </source>
</evidence>
<comment type="caution">
    <text evidence="10">The sequence shown here is derived from an EMBL/GenBank/DDBJ whole genome shotgun (WGS) entry which is preliminary data.</text>
</comment>
<proteinExistence type="inferred from homology"/>
<evidence type="ECO:0000256" key="2">
    <source>
        <dbReference type="ARBA" id="ARBA00022448"/>
    </source>
</evidence>
<feature type="transmembrane region" description="Helical" evidence="8">
    <location>
        <begin position="99"/>
        <end position="123"/>
    </location>
</feature>
<dbReference type="PROSITE" id="PS50928">
    <property type="entry name" value="ABC_TM1"/>
    <property type="match status" value="1"/>
</dbReference>
<dbReference type="Gene3D" id="1.10.3720.10">
    <property type="entry name" value="MetI-like"/>
    <property type="match status" value="1"/>
</dbReference>
<keyword evidence="3" id="KW-1003">Cell membrane</keyword>
<dbReference type="EMBL" id="NXGX01000005">
    <property type="protein sequence ID" value="PKR57928.1"/>
    <property type="molecule type" value="Genomic_DNA"/>
</dbReference>
<sequence length="268" mass="29283">MINTFILRLFLGTIALFMAAPLAVVAGVSFNERKSLSFPPEGFSLDWYAQIFTEDSWRSALFNSVGVAVGASSLAVVVAFPLAWFLWRFHAPWARIVQVLGLAPFILPPVITALGFLSFWTTAGAYGQAWTVVISHGIFFVTLPLVTLTLGFEAVDDSLVEAAATMGADDRTILRTIILPLILPYIISGMAFAFVLSLNEYIVAYMAVGFTVETLPIKIFNSLRYGYTPTMASVTVLFVAIAVVVFGLIARFGDLPRLLGAWRHDDDS</sequence>
<evidence type="ECO:0000256" key="7">
    <source>
        <dbReference type="ARBA" id="ARBA00023136"/>
    </source>
</evidence>
<feature type="transmembrane region" description="Helical" evidence="8">
    <location>
        <begin position="129"/>
        <end position="152"/>
    </location>
</feature>
<keyword evidence="7 8" id="KW-0472">Membrane</keyword>
<evidence type="ECO:0000259" key="9">
    <source>
        <dbReference type="PROSITE" id="PS50928"/>
    </source>
</evidence>
<evidence type="ECO:0000313" key="10">
    <source>
        <dbReference type="EMBL" id="PKR57928.1"/>
    </source>
</evidence>
<dbReference type="AlphaFoldDB" id="A0A2N3L537"/>
<evidence type="ECO:0000256" key="6">
    <source>
        <dbReference type="ARBA" id="ARBA00022989"/>
    </source>
</evidence>
<organism evidence="10 11">
    <name type="scientific">Thalassospira lohafexi</name>
    <dbReference type="NCBI Taxonomy" id="744227"/>
    <lineage>
        <taxon>Bacteria</taxon>
        <taxon>Pseudomonadati</taxon>
        <taxon>Pseudomonadota</taxon>
        <taxon>Alphaproteobacteria</taxon>
        <taxon>Rhodospirillales</taxon>
        <taxon>Thalassospiraceae</taxon>
        <taxon>Thalassospira</taxon>
    </lineage>
</organism>
<dbReference type="RefSeq" id="WP_101303160.1">
    <property type="nucleotide sequence ID" value="NZ_NXGX01000005.1"/>
</dbReference>
<keyword evidence="5 8" id="KW-0812">Transmembrane</keyword>
<feature type="domain" description="ABC transmembrane type-1" evidence="9">
    <location>
        <begin position="61"/>
        <end position="249"/>
    </location>
</feature>
<name>A0A2N3L537_9PROT</name>
<dbReference type="InterPro" id="IPR035906">
    <property type="entry name" value="MetI-like_sf"/>
</dbReference>
<dbReference type="CDD" id="cd06261">
    <property type="entry name" value="TM_PBP2"/>
    <property type="match status" value="1"/>
</dbReference>
<reference evidence="10 11" key="1">
    <citation type="submission" date="2017-09" db="EMBL/GenBank/DDBJ databases">
        <title>Biodiversity and function of Thalassospira species in the particle-attached aromatic-hydrocarbon-degrading consortia from the surface seawater of the China South Sea.</title>
        <authorList>
            <person name="Dong C."/>
            <person name="Lai Q."/>
            <person name="Shao Z."/>
        </authorList>
    </citation>
    <scope>NUCLEOTIDE SEQUENCE [LARGE SCALE GENOMIC DNA]</scope>
    <source>
        <strain evidence="10 11">139Z-12</strain>
    </source>
</reference>
<keyword evidence="11" id="KW-1185">Reference proteome</keyword>
<feature type="transmembrane region" description="Helical" evidence="8">
    <location>
        <begin position="7"/>
        <end position="30"/>
    </location>
</feature>
<evidence type="ECO:0000256" key="4">
    <source>
        <dbReference type="ARBA" id="ARBA00022519"/>
    </source>
</evidence>
<feature type="transmembrane region" description="Helical" evidence="8">
    <location>
        <begin position="232"/>
        <end position="253"/>
    </location>
</feature>
<gene>
    <name evidence="10" type="ORF">COO92_14310</name>
</gene>
<comment type="similarity">
    <text evidence="8">Belongs to the binding-protein-dependent transport system permease family.</text>
</comment>
<dbReference type="SUPFAM" id="SSF161098">
    <property type="entry name" value="MetI-like"/>
    <property type="match status" value="1"/>
</dbReference>
<evidence type="ECO:0000256" key="8">
    <source>
        <dbReference type="RuleBase" id="RU363032"/>
    </source>
</evidence>
<evidence type="ECO:0000256" key="3">
    <source>
        <dbReference type="ARBA" id="ARBA00022475"/>
    </source>
</evidence>
<comment type="subcellular location">
    <subcellularLocation>
        <location evidence="1">Cell inner membrane</location>
        <topology evidence="1">Multi-pass membrane protein</topology>
    </subcellularLocation>
    <subcellularLocation>
        <location evidence="8">Cell membrane</location>
        <topology evidence="8">Multi-pass membrane protein</topology>
    </subcellularLocation>
</comment>